<protein>
    <submittedName>
        <fullName evidence="1">(salmon louse) hypothetical protein</fullName>
    </submittedName>
</protein>
<reference evidence="1" key="1">
    <citation type="submission" date="2021-02" db="EMBL/GenBank/DDBJ databases">
        <authorList>
            <person name="Bekaert M."/>
        </authorList>
    </citation>
    <scope>NUCLEOTIDE SEQUENCE</scope>
    <source>
        <strain evidence="1">IoA-00</strain>
    </source>
</reference>
<dbReference type="AlphaFoldDB" id="A0A7R8D6Y7"/>
<dbReference type="PANTHER" id="PTHR47272">
    <property type="entry name" value="DDE_TNP_1_7 DOMAIN-CONTAINING PROTEIN"/>
    <property type="match status" value="1"/>
</dbReference>
<dbReference type="EMBL" id="HG994586">
    <property type="protein sequence ID" value="CAF2994784.1"/>
    <property type="molecule type" value="Genomic_DNA"/>
</dbReference>
<gene>
    <name evidence="1" type="ORF">LSAA_13308</name>
</gene>
<evidence type="ECO:0000313" key="1">
    <source>
        <dbReference type="EMBL" id="CAF2994784.1"/>
    </source>
</evidence>
<accession>A0A7R8D6Y7</accession>
<sequence>MIDMTVVNLWLMYRRDADNLNLPTKDTMSLTTFKLLLAFDLMKAGKVTKKRSRPSSLDSPHASKKRCSCLSDLLHKDGIEHLPMVESKRNRCQEGNCVKSVSSLKGGSKTVSYENIQKSCTEHPSAISNSNVLIIEEFNNSTRSSGVLTLEKGSLNKAPEESMTKIKSRNNLLSSSMIPLEEGSTSGVDEGDTESVKSSIVSLGGVKSNTSLSEESSVEHLENSPLLNIPNNKVSDECMSKKIPILPRK</sequence>
<dbReference type="PANTHER" id="PTHR47272:SF1">
    <property type="entry name" value="PIGGYBAC TRANSPOSABLE ELEMENT-DERIVED PROTEIN 3-LIKE"/>
    <property type="match status" value="1"/>
</dbReference>
<dbReference type="Proteomes" id="UP000675881">
    <property type="component" value="Chromosome 7"/>
</dbReference>
<name>A0A7R8D6Y7_LEPSM</name>
<keyword evidence="2" id="KW-1185">Reference proteome</keyword>
<proteinExistence type="predicted"/>
<evidence type="ECO:0000313" key="2">
    <source>
        <dbReference type="Proteomes" id="UP000675881"/>
    </source>
</evidence>
<organism evidence="1 2">
    <name type="scientific">Lepeophtheirus salmonis</name>
    <name type="common">Salmon louse</name>
    <name type="synonym">Caligus salmonis</name>
    <dbReference type="NCBI Taxonomy" id="72036"/>
    <lineage>
        <taxon>Eukaryota</taxon>
        <taxon>Metazoa</taxon>
        <taxon>Ecdysozoa</taxon>
        <taxon>Arthropoda</taxon>
        <taxon>Crustacea</taxon>
        <taxon>Multicrustacea</taxon>
        <taxon>Hexanauplia</taxon>
        <taxon>Copepoda</taxon>
        <taxon>Siphonostomatoida</taxon>
        <taxon>Caligidae</taxon>
        <taxon>Lepeophtheirus</taxon>
    </lineage>
</organism>